<evidence type="ECO:0000313" key="1">
    <source>
        <dbReference type="EMBL" id="SEH04322.1"/>
    </source>
</evidence>
<dbReference type="RefSeq" id="WP_103918398.1">
    <property type="nucleotide sequence ID" value="NZ_FMSV02000044.1"/>
</dbReference>
<organism evidence="1 2">
    <name type="scientific">Candidatus Venteria ishoeyi</name>
    <dbReference type="NCBI Taxonomy" id="1899563"/>
    <lineage>
        <taxon>Bacteria</taxon>
        <taxon>Pseudomonadati</taxon>
        <taxon>Pseudomonadota</taxon>
        <taxon>Gammaproteobacteria</taxon>
        <taxon>Thiotrichales</taxon>
        <taxon>Thiotrichaceae</taxon>
        <taxon>Venteria</taxon>
    </lineage>
</organism>
<protein>
    <submittedName>
        <fullName evidence="1">Uncharacterized protein</fullName>
    </submittedName>
</protein>
<proteinExistence type="predicted"/>
<accession>A0A1H6F2N5</accession>
<dbReference type="Proteomes" id="UP000236724">
    <property type="component" value="Unassembled WGS sequence"/>
</dbReference>
<keyword evidence="2" id="KW-1185">Reference proteome</keyword>
<dbReference type="AlphaFoldDB" id="A0A1H6F2N5"/>
<dbReference type="EMBL" id="FMSV02000044">
    <property type="protein sequence ID" value="SEH04322.1"/>
    <property type="molecule type" value="Genomic_DNA"/>
</dbReference>
<reference evidence="1 2" key="1">
    <citation type="submission" date="2016-10" db="EMBL/GenBank/DDBJ databases">
        <authorList>
            <person name="de Groot N.N."/>
        </authorList>
    </citation>
    <scope>NUCLEOTIDE SEQUENCE [LARGE SCALE GENOMIC DNA]</scope>
    <source>
        <strain evidence="1">MBHS1</strain>
    </source>
</reference>
<sequence length="68" mass="8001">MNIDRLLRKAGYMSRADWAKAHHYNKSTVYTAIRRWIGEKRDKEDVPRGQTARILEDLQKTLGKEVTN</sequence>
<name>A0A1H6F2N5_9GAMM</name>
<gene>
    <name evidence="1" type="ORF">MBHS_00168</name>
</gene>
<evidence type="ECO:0000313" key="2">
    <source>
        <dbReference type="Proteomes" id="UP000236724"/>
    </source>
</evidence>